<dbReference type="RefSeq" id="WP_344530181.1">
    <property type="nucleotide sequence ID" value="NZ_BAAAUG010000210.1"/>
</dbReference>
<dbReference type="SUPFAM" id="SSF52091">
    <property type="entry name" value="SpoIIaa-like"/>
    <property type="match status" value="1"/>
</dbReference>
<dbReference type="Pfam" id="PF01740">
    <property type="entry name" value="STAS"/>
    <property type="match status" value="1"/>
</dbReference>
<evidence type="ECO:0000313" key="4">
    <source>
        <dbReference type="EMBL" id="GAA3149976.1"/>
    </source>
</evidence>
<dbReference type="PANTHER" id="PTHR33495">
    <property type="entry name" value="ANTI-SIGMA FACTOR ANTAGONIST TM_1081-RELATED-RELATED"/>
    <property type="match status" value="1"/>
</dbReference>
<dbReference type="Proteomes" id="UP001501637">
    <property type="component" value="Unassembled WGS sequence"/>
</dbReference>
<comment type="caution">
    <text evidence="4">The sequence shown here is derived from an EMBL/GenBank/DDBJ whole genome shotgun (WGS) entry which is preliminary data.</text>
</comment>
<dbReference type="EMBL" id="BAAAUG010000210">
    <property type="protein sequence ID" value="GAA3149976.1"/>
    <property type="molecule type" value="Genomic_DNA"/>
</dbReference>
<dbReference type="InterPro" id="IPR036513">
    <property type="entry name" value="STAS_dom_sf"/>
</dbReference>
<dbReference type="CDD" id="cd07043">
    <property type="entry name" value="STAS_anti-anti-sigma_factors"/>
    <property type="match status" value="1"/>
</dbReference>
<feature type="domain" description="STAS" evidence="3">
    <location>
        <begin position="16"/>
        <end position="125"/>
    </location>
</feature>
<gene>
    <name evidence="4" type="ORF">GCM10010449_80570</name>
</gene>
<reference evidence="5" key="1">
    <citation type="journal article" date="2019" name="Int. J. Syst. Evol. Microbiol.">
        <title>The Global Catalogue of Microorganisms (GCM) 10K type strain sequencing project: providing services to taxonomists for standard genome sequencing and annotation.</title>
        <authorList>
            <consortium name="The Broad Institute Genomics Platform"/>
            <consortium name="The Broad Institute Genome Sequencing Center for Infectious Disease"/>
            <person name="Wu L."/>
            <person name="Ma J."/>
        </authorList>
    </citation>
    <scope>NUCLEOTIDE SEQUENCE [LARGE SCALE GENOMIC DNA]</scope>
    <source>
        <strain evidence="5">JCM 9092</strain>
    </source>
</reference>
<name>A0ABP6NJ17_9ACTN</name>
<evidence type="ECO:0000259" key="3">
    <source>
        <dbReference type="PROSITE" id="PS50801"/>
    </source>
</evidence>
<keyword evidence="5" id="KW-1185">Reference proteome</keyword>
<proteinExistence type="inferred from homology"/>
<protein>
    <recommendedName>
        <fullName evidence="2">Anti-sigma factor antagonist</fullName>
    </recommendedName>
</protein>
<dbReference type="PANTHER" id="PTHR33495:SF2">
    <property type="entry name" value="ANTI-SIGMA FACTOR ANTAGONIST TM_1081-RELATED"/>
    <property type="match status" value="1"/>
</dbReference>
<dbReference type="PROSITE" id="PS50801">
    <property type="entry name" value="STAS"/>
    <property type="match status" value="1"/>
</dbReference>
<dbReference type="NCBIfam" id="TIGR00377">
    <property type="entry name" value="ant_ant_sig"/>
    <property type="match status" value="1"/>
</dbReference>
<dbReference type="Gene3D" id="3.30.750.24">
    <property type="entry name" value="STAS domain"/>
    <property type="match status" value="1"/>
</dbReference>
<evidence type="ECO:0000256" key="1">
    <source>
        <dbReference type="ARBA" id="ARBA00009013"/>
    </source>
</evidence>
<evidence type="ECO:0000256" key="2">
    <source>
        <dbReference type="RuleBase" id="RU003749"/>
    </source>
</evidence>
<dbReference type="InterPro" id="IPR002645">
    <property type="entry name" value="STAS_dom"/>
</dbReference>
<evidence type="ECO:0000313" key="5">
    <source>
        <dbReference type="Proteomes" id="UP001501637"/>
    </source>
</evidence>
<dbReference type="InterPro" id="IPR003658">
    <property type="entry name" value="Anti-sigma_ant"/>
</dbReference>
<comment type="similarity">
    <text evidence="1 2">Belongs to the anti-sigma-factor antagonist family.</text>
</comment>
<organism evidence="4 5">
    <name type="scientific">Streptomyces rectiviolaceus</name>
    <dbReference type="NCBI Taxonomy" id="332591"/>
    <lineage>
        <taxon>Bacteria</taxon>
        <taxon>Bacillati</taxon>
        <taxon>Actinomycetota</taxon>
        <taxon>Actinomycetes</taxon>
        <taxon>Kitasatosporales</taxon>
        <taxon>Streptomycetaceae</taxon>
        <taxon>Streptomyces</taxon>
    </lineage>
</organism>
<sequence length="125" mass="13745">MRLDALNEFAFEDSDQQPRLYGHNGAVVVELHDEIDLLAYQRLGPLLDPITGGTATTVVIDLTRTTFFDCSGIALLVRSHRRATARGARLAVVCTHPLTLRILRLTGLTPILLPVSTLEEALEPE</sequence>
<accession>A0ABP6NJ17</accession>